<protein>
    <recommendedName>
        <fullName evidence="1">Polymerase beta nucleotidyltransferase domain-containing protein</fullName>
    </recommendedName>
</protein>
<organism evidence="2 3">
    <name type="scientific">Candidatus Staskawiczbacteria bacterium RIFOXYC1_FULL_38_18</name>
    <dbReference type="NCBI Taxonomy" id="1802229"/>
    <lineage>
        <taxon>Bacteria</taxon>
        <taxon>Candidatus Staskawicziibacteriota</taxon>
    </lineage>
</organism>
<comment type="caution">
    <text evidence="2">The sequence shown here is derived from an EMBL/GenBank/DDBJ whole genome shotgun (WGS) entry which is preliminary data.</text>
</comment>
<sequence>MEITDKIKNISDKIVAEYKPEKIILFGSFAWGNPTKDSDIDLLVVKKSDKSPFDRVRDVYRIIFSMGGAIDILVYTPEQIERRKKINDPFILKIINEGKLLYAR</sequence>
<dbReference type="SUPFAM" id="SSF81301">
    <property type="entry name" value="Nucleotidyltransferase"/>
    <property type="match status" value="1"/>
</dbReference>
<accession>A0A1G2JCN0</accession>
<dbReference type="Pfam" id="PF18765">
    <property type="entry name" value="Polbeta"/>
    <property type="match status" value="1"/>
</dbReference>
<evidence type="ECO:0000313" key="3">
    <source>
        <dbReference type="Proteomes" id="UP000177751"/>
    </source>
</evidence>
<dbReference type="InterPro" id="IPR052548">
    <property type="entry name" value="Type_VII_TA_antitoxin"/>
</dbReference>
<dbReference type="AlphaFoldDB" id="A0A1G2JCN0"/>
<dbReference type="PANTHER" id="PTHR33933">
    <property type="entry name" value="NUCLEOTIDYLTRANSFERASE"/>
    <property type="match status" value="1"/>
</dbReference>
<evidence type="ECO:0000259" key="1">
    <source>
        <dbReference type="Pfam" id="PF18765"/>
    </source>
</evidence>
<dbReference type="InterPro" id="IPR041633">
    <property type="entry name" value="Polbeta"/>
</dbReference>
<proteinExistence type="predicted"/>
<dbReference type="Gene3D" id="3.30.460.10">
    <property type="entry name" value="Beta Polymerase, domain 2"/>
    <property type="match status" value="1"/>
</dbReference>
<gene>
    <name evidence="2" type="ORF">A2401_03890</name>
</gene>
<dbReference type="Proteomes" id="UP000177751">
    <property type="component" value="Unassembled WGS sequence"/>
</dbReference>
<reference evidence="2 3" key="1">
    <citation type="journal article" date="2016" name="Nat. Commun.">
        <title>Thousands of microbial genomes shed light on interconnected biogeochemical processes in an aquifer system.</title>
        <authorList>
            <person name="Anantharaman K."/>
            <person name="Brown C.T."/>
            <person name="Hug L.A."/>
            <person name="Sharon I."/>
            <person name="Castelle C.J."/>
            <person name="Probst A.J."/>
            <person name="Thomas B.C."/>
            <person name="Singh A."/>
            <person name="Wilkins M.J."/>
            <person name="Karaoz U."/>
            <person name="Brodie E.L."/>
            <person name="Williams K.H."/>
            <person name="Hubbard S.S."/>
            <person name="Banfield J.F."/>
        </authorList>
    </citation>
    <scope>NUCLEOTIDE SEQUENCE [LARGE SCALE GENOMIC DNA]</scope>
</reference>
<evidence type="ECO:0000313" key="2">
    <source>
        <dbReference type="EMBL" id="OGZ84885.1"/>
    </source>
</evidence>
<feature type="domain" description="Polymerase beta nucleotidyltransferase" evidence="1">
    <location>
        <begin position="12"/>
        <end position="104"/>
    </location>
</feature>
<dbReference type="PANTHER" id="PTHR33933:SF1">
    <property type="entry name" value="PROTEIN ADENYLYLTRANSFERASE MNTA-RELATED"/>
    <property type="match status" value="1"/>
</dbReference>
<dbReference type="CDD" id="cd05403">
    <property type="entry name" value="NT_KNTase_like"/>
    <property type="match status" value="1"/>
</dbReference>
<dbReference type="STRING" id="1802229.A2401_03890"/>
<dbReference type="EMBL" id="MHPP01000010">
    <property type="protein sequence ID" value="OGZ84885.1"/>
    <property type="molecule type" value="Genomic_DNA"/>
</dbReference>
<dbReference type="InterPro" id="IPR043519">
    <property type="entry name" value="NT_sf"/>
</dbReference>
<name>A0A1G2JCN0_9BACT</name>